<sequence length="613" mass="71043">MKKPMLSQQYSYPPTGDEWIYEVKYDGFRCIVSIDQNKIEMQSRNGKPLHSSFPEVFDFLHYLKNVHSIKNKLPLTLDGELAVLTSPYKADFASIQKRGRIKENEKIHTLAKTAPATLLAFDLLELKGRNVTHLPLVERKQILQQLFSQADLPLQPLVESSARVHLVSFTEDNNYLWEKVQNSHGEGIVSKRKKSVYELGRRSSDWIKVKNFKTATCFITAFDKKNGFFHIGVYIKENEIEDIGLFSHGISSEERSALLTVMRENSLNEDTQFLYVAPGICIDVLFLELYQNKLRHPEFKKFRFDVDVKQCTLSNVILQELPPKVSITNPKKTLWNKPLVMKQDYLRYLASCAPFLLPFIQDRLLTVIRFPHGVDGESFYQKNCPDYAPSFVKKYVHDDTEHILCNNLDTLIWLGNQLALEFHIPFQTVYSNTPDEIVFDLDPPAREFFSNAVKGAIMMKEIFDQLHLTSFVKTSGRKGLQIYIPLPEKQFSYDDTRIFTEFIASYLVSKEPSLFTVERLKKNRGNKVYIDFMQHGEGKTIIAPYSLRGNDLPTVATPLLWEEVKEDLSPDKYTIFSVIERIKHVKDPFQQYNNCKINQPFKEVLSYLKKQNT</sequence>
<dbReference type="NCBIfam" id="TIGR02778">
    <property type="entry name" value="ligD_pol"/>
    <property type="match status" value="1"/>
</dbReference>
<dbReference type="InterPro" id="IPR014145">
    <property type="entry name" value="LigD_pol_dom"/>
</dbReference>
<dbReference type="EC" id="6.5.1.1" evidence="2"/>
<keyword evidence="3" id="KW-0436">Ligase</keyword>
<protein>
    <recommendedName>
        <fullName evidence="2">DNA ligase (ATP)</fullName>
        <ecNumber evidence="2">6.5.1.1</ecNumber>
    </recommendedName>
    <alternativeName>
        <fullName evidence="19">NHEJ DNA polymerase</fullName>
    </alternativeName>
</protein>
<evidence type="ECO:0000256" key="10">
    <source>
        <dbReference type="ARBA" id="ARBA00022801"/>
    </source>
</evidence>
<organism evidence="24 25">
    <name type="scientific">Sutcliffiella rhizosphaerae</name>
    <dbReference type="NCBI Taxonomy" id="2880967"/>
    <lineage>
        <taxon>Bacteria</taxon>
        <taxon>Bacillati</taxon>
        <taxon>Bacillota</taxon>
        <taxon>Bacilli</taxon>
        <taxon>Bacillales</taxon>
        <taxon>Bacillaceae</taxon>
        <taxon>Sutcliffiella</taxon>
    </lineage>
</organism>
<dbReference type="InterPro" id="IPR012340">
    <property type="entry name" value="NA-bd_OB-fold"/>
</dbReference>
<evidence type="ECO:0000256" key="11">
    <source>
        <dbReference type="ARBA" id="ARBA00022839"/>
    </source>
</evidence>
<accession>A0ABN8A600</accession>
<comment type="catalytic activity">
    <reaction evidence="20">
        <text>ATP + (deoxyribonucleotide)n-3'-hydroxyl + 5'-phospho-(deoxyribonucleotide)m = (deoxyribonucleotide)n+m + AMP + diphosphate.</text>
        <dbReference type="EC" id="6.5.1.1"/>
    </reaction>
</comment>
<evidence type="ECO:0000256" key="2">
    <source>
        <dbReference type="ARBA" id="ARBA00012727"/>
    </source>
</evidence>
<dbReference type="PANTHER" id="PTHR42705:SF2">
    <property type="entry name" value="BIFUNCTIONAL NON-HOMOLOGOUS END JOINING PROTEIN LIGD"/>
    <property type="match status" value="1"/>
</dbReference>
<keyword evidence="18" id="KW-0511">Multifunctional enzyme</keyword>
<evidence type="ECO:0000259" key="23">
    <source>
        <dbReference type="PROSITE" id="PS50160"/>
    </source>
</evidence>
<evidence type="ECO:0000256" key="18">
    <source>
        <dbReference type="ARBA" id="ARBA00023268"/>
    </source>
</evidence>
<dbReference type="NCBIfam" id="TIGR02779">
    <property type="entry name" value="NHEJ_ligase_lig"/>
    <property type="match status" value="1"/>
</dbReference>
<dbReference type="NCBIfam" id="TIGR02776">
    <property type="entry name" value="NHEJ_ligase_prk"/>
    <property type="match status" value="1"/>
</dbReference>
<dbReference type="EMBL" id="CAKJTJ010000005">
    <property type="protein sequence ID" value="CAG9620525.1"/>
    <property type="molecule type" value="Genomic_DNA"/>
</dbReference>
<keyword evidence="7" id="KW-0479">Metal-binding</keyword>
<dbReference type="PANTHER" id="PTHR42705">
    <property type="entry name" value="BIFUNCTIONAL NON-HOMOLOGOUS END JOINING PROTEIN LIGD"/>
    <property type="match status" value="1"/>
</dbReference>
<dbReference type="SUPFAM" id="SSF56091">
    <property type="entry name" value="DNA ligase/mRNA capping enzyme, catalytic domain"/>
    <property type="match status" value="1"/>
</dbReference>
<evidence type="ECO:0000256" key="8">
    <source>
        <dbReference type="ARBA" id="ARBA00022741"/>
    </source>
</evidence>
<keyword evidence="15" id="KW-0233">DNA recombination</keyword>
<evidence type="ECO:0000256" key="4">
    <source>
        <dbReference type="ARBA" id="ARBA00022679"/>
    </source>
</evidence>
<keyword evidence="4" id="KW-0808">Transferase</keyword>
<comment type="similarity">
    <text evidence="22">In the N-terminal section; belongs to the LigD polymerase family.</text>
</comment>
<evidence type="ECO:0000256" key="5">
    <source>
        <dbReference type="ARBA" id="ARBA00022695"/>
    </source>
</evidence>
<proteinExistence type="inferred from homology"/>
<keyword evidence="11" id="KW-0269">Exonuclease</keyword>
<keyword evidence="25" id="KW-1185">Reference proteome</keyword>
<dbReference type="Gene3D" id="3.30.470.30">
    <property type="entry name" value="DNA ligase/mRNA capping enzyme"/>
    <property type="match status" value="1"/>
</dbReference>
<keyword evidence="13" id="KW-0239">DNA-directed DNA polymerase</keyword>
<keyword evidence="5" id="KW-0548">Nucleotidyltransferase</keyword>
<dbReference type="InterPro" id="IPR014146">
    <property type="entry name" value="LigD_ligase_dom"/>
</dbReference>
<keyword evidence="6" id="KW-0540">Nuclease</keyword>
<evidence type="ECO:0000256" key="14">
    <source>
        <dbReference type="ARBA" id="ARBA00023125"/>
    </source>
</evidence>
<evidence type="ECO:0000256" key="21">
    <source>
        <dbReference type="ARBA" id="ARBA00049981"/>
    </source>
</evidence>
<dbReference type="InterPro" id="IPR012310">
    <property type="entry name" value="DNA_ligase_ATP-dep_cent"/>
</dbReference>
<evidence type="ECO:0000256" key="15">
    <source>
        <dbReference type="ARBA" id="ARBA00023172"/>
    </source>
</evidence>
<evidence type="ECO:0000256" key="12">
    <source>
        <dbReference type="ARBA" id="ARBA00022840"/>
    </source>
</evidence>
<keyword evidence="12" id="KW-0067">ATP-binding</keyword>
<dbReference type="Pfam" id="PF21686">
    <property type="entry name" value="LigD_Prim-Pol"/>
    <property type="match status" value="1"/>
</dbReference>
<evidence type="ECO:0000313" key="24">
    <source>
        <dbReference type="EMBL" id="CAG9620525.1"/>
    </source>
</evidence>
<dbReference type="Gene3D" id="2.40.50.140">
    <property type="entry name" value="Nucleic acid-binding proteins"/>
    <property type="match status" value="1"/>
</dbReference>
<dbReference type="Pfam" id="PF01068">
    <property type="entry name" value="DNA_ligase_A_M"/>
    <property type="match status" value="1"/>
</dbReference>
<dbReference type="PROSITE" id="PS50160">
    <property type="entry name" value="DNA_LIGASE_A3"/>
    <property type="match status" value="1"/>
</dbReference>
<gene>
    <name evidence="24" type="primary">ligd</name>
    <name evidence="24" type="ORF">BACCIP111883_01294</name>
</gene>
<evidence type="ECO:0000313" key="25">
    <source>
        <dbReference type="Proteomes" id="UP000789833"/>
    </source>
</evidence>
<evidence type="ECO:0000256" key="17">
    <source>
        <dbReference type="ARBA" id="ARBA00023211"/>
    </source>
</evidence>
<evidence type="ECO:0000256" key="3">
    <source>
        <dbReference type="ARBA" id="ARBA00022598"/>
    </source>
</evidence>
<evidence type="ECO:0000256" key="1">
    <source>
        <dbReference type="ARBA" id="ARBA00001936"/>
    </source>
</evidence>
<evidence type="ECO:0000256" key="16">
    <source>
        <dbReference type="ARBA" id="ARBA00023204"/>
    </source>
</evidence>
<evidence type="ECO:0000256" key="19">
    <source>
        <dbReference type="ARBA" id="ARBA00029943"/>
    </source>
</evidence>
<keyword evidence="14" id="KW-0238">DNA-binding</keyword>
<name>A0ABN8A600_9BACI</name>
<evidence type="ECO:0000256" key="13">
    <source>
        <dbReference type="ARBA" id="ARBA00022932"/>
    </source>
</evidence>
<keyword evidence="9" id="KW-0227">DNA damage</keyword>
<keyword evidence="8" id="KW-0547">Nucleotide-binding</keyword>
<dbReference type="NCBIfam" id="NF007211">
    <property type="entry name" value="PRK09633.1"/>
    <property type="match status" value="1"/>
</dbReference>
<feature type="domain" description="ATP-dependent DNA ligase family profile" evidence="23">
    <location>
        <begin position="109"/>
        <end position="210"/>
    </location>
</feature>
<evidence type="ECO:0000256" key="22">
    <source>
        <dbReference type="ARBA" id="ARBA00049990"/>
    </source>
</evidence>
<evidence type="ECO:0000256" key="9">
    <source>
        <dbReference type="ARBA" id="ARBA00022763"/>
    </source>
</evidence>
<comment type="cofactor">
    <cofactor evidence="1">
        <name>Mn(2+)</name>
        <dbReference type="ChEBI" id="CHEBI:29035"/>
    </cofactor>
</comment>
<comment type="caution">
    <text evidence="24">The sequence shown here is derived from an EMBL/GenBank/DDBJ whole genome shotgun (WGS) entry which is preliminary data.</text>
</comment>
<evidence type="ECO:0000256" key="6">
    <source>
        <dbReference type="ARBA" id="ARBA00022722"/>
    </source>
</evidence>
<dbReference type="InterPro" id="IPR052171">
    <property type="entry name" value="NHEJ_LigD"/>
</dbReference>
<reference evidence="24 25" key="1">
    <citation type="submission" date="2021-10" db="EMBL/GenBank/DDBJ databases">
        <authorList>
            <person name="Criscuolo A."/>
        </authorList>
    </citation>
    <scope>NUCLEOTIDE SEQUENCE [LARGE SCALE GENOMIC DNA]</scope>
    <source>
        <strain evidence="25">CIP 111883</strain>
    </source>
</reference>
<evidence type="ECO:0000256" key="7">
    <source>
        <dbReference type="ARBA" id="ARBA00022723"/>
    </source>
</evidence>
<keyword evidence="16" id="KW-0234">DNA repair</keyword>
<evidence type="ECO:0000256" key="20">
    <source>
        <dbReference type="ARBA" id="ARBA00034003"/>
    </source>
</evidence>
<keyword evidence="10" id="KW-0378">Hydrolase</keyword>
<comment type="similarity">
    <text evidence="21">In the C-terminal section; belongs to the ATP-dependent DNA ligase family.</text>
</comment>
<dbReference type="InterPro" id="IPR014143">
    <property type="entry name" value="NHEJ_ligase_prk"/>
</dbReference>
<dbReference type="CDD" id="cd07906">
    <property type="entry name" value="Adenylation_DNA_ligase_LigD_LigC"/>
    <property type="match status" value="1"/>
</dbReference>
<dbReference type="Gene3D" id="3.90.920.10">
    <property type="entry name" value="DNA primase, PRIM domain"/>
    <property type="match status" value="1"/>
</dbReference>
<dbReference type="Proteomes" id="UP000789833">
    <property type="component" value="Unassembled WGS sequence"/>
</dbReference>
<keyword evidence="17" id="KW-0464">Manganese</keyword>